<organism evidence="2 3">
    <name type="scientific">Extibacter muris</name>
    <dbReference type="NCBI Taxonomy" id="1796622"/>
    <lineage>
        <taxon>Bacteria</taxon>
        <taxon>Bacillati</taxon>
        <taxon>Bacillota</taxon>
        <taxon>Clostridia</taxon>
        <taxon>Lachnospirales</taxon>
        <taxon>Lachnospiraceae</taxon>
        <taxon>Extibacter</taxon>
    </lineage>
</organism>
<keyword evidence="3" id="KW-1185">Reference proteome</keyword>
<feature type="transmembrane region" description="Helical" evidence="1">
    <location>
        <begin position="69"/>
        <end position="90"/>
    </location>
</feature>
<reference evidence="2 3" key="1">
    <citation type="journal article" date="2016" name="Nat. Microbiol.">
        <title>The Mouse Intestinal Bacterial Collection (miBC) provides host-specific insight into cultured diversity and functional potential of the gut microbiota.</title>
        <authorList>
            <person name="Lagkouvardos I."/>
            <person name="Pukall R."/>
            <person name="Abt B."/>
            <person name="Foesel B.U."/>
            <person name="Meier-Kolthoff J.P."/>
            <person name="Kumar N."/>
            <person name="Bresciani A."/>
            <person name="Martinez I."/>
            <person name="Just S."/>
            <person name="Ziegler C."/>
            <person name="Brugiroux S."/>
            <person name="Garzetti D."/>
            <person name="Wenning M."/>
            <person name="Bui T.P."/>
            <person name="Wang J."/>
            <person name="Hugenholtz F."/>
            <person name="Plugge C.M."/>
            <person name="Peterson D.A."/>
            <person name="Hornef M.W."/>
            <person name="Baines J.F."/>
            <person name="Smidt H."/>
            <person name="Walter J."/>
            <person name="Kristiansen K."/>
            <person name="Nielsen H.B."/>
            <person name="Haller D."/>
            <person name="Overmann J."/>
            <person name="Stecher B."/>
            <person name="Clavel T."/>
        </authorList>
    </citation>
    <scope>NUCLEOTIDE SEQUENCE [LARGE SCALE GENOMIC DNA]</scope>
    <source>
        <strain evidence="2 3">DSM 28560</strain>
    </source>
</reference>
<keyword evidence="1" id="KW-1133">Transmembrane helix</keyword>
<gene>
    <name evidence="2" type="ORF">E1963_10485</name>
</gene>
<proteinExistence type="predicted"/>
<evidence type="ECO:0000313" key="2">
    <source>
        <dbReference type="EMBL" id="TDA21738.1"/>
    </source>
</evidence>
<name>A0A4R4FEE1_9FIRM</name>
<evidence type="ECO:0000313" key="3">
    <source>
        <dbReference type="Proteomes" id="UP000295710"/>
    </source>
</evidence>
<dbReference type="AlphaFoldDB" id="A0A4R4FEE1"/>
<comment type="caution">
    <text evidence="2">The sequence shown here is derived from an EMBL/GenBank/DDBJ whole genome shotgun (WGS) entry which is preliminary data.</text>
</comment>
<feature type="transmembrane region" description="Helical" evidence="1">
    <location>
        <begin position="5"/>
        <end position="25"/>
    </location>
</feature>
<feature type="transmembrane region" description="Helical" evidence="1">
    <location>
        <begin position="37"/>
        <end position="57"/>
    </location>
</feature>
<dbReference type="EMBL" id="SMMX01000007">
    <property type="protein sequence ID" value="TDA21738.1"/>
    <property type="molecule type" value="Genomic_DNA"/>
</dbReference>
<sequence length="94" mass="10482">MKNKILTAVSTIMLFVPWTILPLRTFDWALESPVAEIMIACYAVFMIFSGVFTIISYVRAKAQSNLMKVCLIVNSLYAVAGVAFLGMMIIPKIM</sequence>
<evidence type="ECO:0000256" key="1">
    <source>
        <dbReference type="SAM" id="Phobius"/>
    </source>
</evidence>
<accession>A0A4R4FEE1</accession>
<dbReference type="Proteomes" id="UP000295710">
    <property type="component" value="Unassembled WGS sequence"/>
</dbReference>
<keyword evidence="1" id="KW-0472">Membrane</keyword>
<dbReference type="RefSeq" id="WP_132277763.1">
    <property type="nucleotide sequence ID" value="NZ_JAOBST010000002.1"/>
</dbReference>
<keyword evidence="1" id="KW-0812">Transmembrane</keyword>
<protein>
    <submittedName>
        <fullName evidence="2">Uncharacterized protein</fullName>
    </submittedName>
</protein>